<sequence length="196" mass="21945">MTQCVIRKRKLRVLGSATSMRLKLLRKKLGVTLEALAEGTGLSKSYLSKVERGLNNPSIAAALKLAKALNVQVEELFSDEPGTQQSYSIVRAEQRGTLTHDNDGLSYASLARRVSEHQLLPFMLYPNTEFNHSAFKEHMGEEFLFVHRGQVEIDFMTERVTLNTGDALHFDAQRPHRIRSLGDSTAELLIVVDGHV</sequence>
<dbReference type="CDD" id="cd00093">
    <property type="entry name" value="HTH_XRE"/>
    <property type="match status" value="1"/>
</dbReference>
<gene>
    <name evidence="3" type="primary">sinR_1</name>
    <name evidence="3" type="ORF">A8U91_00460</name>
</gene>
<name>A0A1B8P1J0_HALEL</name>
<dbReference type="Pfam" id="PF01381">
    <property type="entry name" value="HTH_3"/>
    <property type="match status" value="1"/>
</dbReference>
<dbReference type="Gene3D" id="1.10.260.40">
    <property type="entry name" value="lambda repressor-like DNA-binding domains"/>
    <property type="match status" value="1"/>
</dbReference>
<dbReference type="CDD" id="cd02209">
    <property type="entry name" value="cupin_XRE_C"/>
    <property type="match status" value="1"/>
</dbReference>
<dbReference type="GO" id="GO:0003700">
    <property type="term" value="F:DNA-binding transcription factor activity"/>
    <property type="evidence" value="ECO:0007669"/>
    <property type="project" value="TreeGrafter"/>
</dbReference>
<comment type="caution">
    <text evidence="3">The sequence shown here is derived from an EMBL/GenBank/DDBJ whole genome shotgun (WGS) entry which is preliminary data.</text>
</comment>
<dbReference type="Proteomes" id="UP000092504">
    <property type="component" value="Unassembled WGS sequence"/>
</dbReference>
<dbReference type="PROSITE" id="PS50943">
    <property type="entry name" value="HTH_CROC1"/>
    <property type="match status" value="1"/>
</dbReference>
<dbReference type="GO" id="GO:0005829">
    <property type="term" value="C:cytosol"/>
    <property type="evidence" value="ECO:0007669"/>
    <property type="project" value="TreeGrafter"/>
</dbReference>
<dbReference type="PATRIC" id="fig|2746.7.peg.473"/>
<evidence type="ECO:0000313" key="3">
    <source>
        <dbReference type="EMBL" id="OBX36124.1"/>
    </source>
</evidence>
<reference evidence="3 4" key="1">
    <citation type="submission" date="2016-06" db="EMBL/GenBank/DDBJ databases">
        <title>Genome sequence of halotolerant plant growth promoting strain of Halomonas elongata HEK1 isolated from salterns of Rann of Kutch, Gujarat, India.</title>
        <authorList>
            <person name="Gaba S."/>
            <person name="Singh R.N."/>
            <person name="Abrol S."/>
            <person name="Kaushik R."/>
            <person name="Saxena A.K."/>
        </authorList>
    </citation>
    <scope>NUCLEOTIDE SEQUENCE [LARGE SCALE GENOMIC DNA]</scope>
    <source>
        <strain evidence="3 4">HEK1</strain>
    </source>
</reference>
<dbReference type="InterPro" id="IPR050807">
    <property type="entry name" value="TransReg_Diox_bact_type"/>
</dbReference>
<proteinExistence type="predicted"/>
<dbReference type="SUPFAM" id="SSF47413">
    <property type="entry name" value="lambda repressor-like DNA-binding domains"/>
    <property type="match status" value="1"/>
</dbReference>
<dbReference type="InterPro" id="IPR001387">
    <property type="entry name" value="Cro/C1-type_HTH"/>
</dbReference>
<dbReference type="SMART" id="SM00530">
    <property type="entry name" value="HTH_XRE"/>
    <property type="match status" value="1"/>
</dbReference>
<dbReference type="InterPro" id="IPR013096">
    <property type="entry name" value="Cupin_2"/>
</dbReference>
<protein>
    <submittedName>
        <fullName evidence="3">HTH-type transcriptional regulator SinR</fullName>
    </submittedName>
</protein>
<dbReference type="InterPro" id="IPR011051">
    <property type="entry name" value="RmlC_Cupin_sf"/>
</dbReference>
<accession>A0A1B8P1J0</accession>
<dbReference type="AlphaFoldDB" id="A0A1B8P1J0"/>
<keyword evidence="1" id="KW-0238">DNA-binding</keyword>
<feature type="domain" description="HTH cro/C1-type" evidence="2">
    <location>
        <begin position="22"/>
        <end position="76"/>
    </location>
</feature>
<dbReference type="EMBL" id="MAJD01000001">
    <property type="protein sequence ID" value="OBX36124.1"/>
    <property type="molecule type" value="Genomic_DNA"/>
</dbReference>
<dbReference type="PANTHER" id="PTHR46797">
    <property type="entry name" value="HTH-TYPE TRANSCRIPTIONAL REGULATOR"/>
    <property type="match status" value="1"/>
</dbReference>
<organism evidence="3 4">
    <name type="scientific">Halomonas elongata</name>
    <dbReference type="NCBI Taxonomy" id="2746"/>
    <lineage>
        <taxon>Bacteria</taxon>
        <taxon>Pseudomonadati</taxon>
        <taxon>Pseudomonadota</taxon>
        <taxon>Gammaproteobacteria</taxon>
        <taxon>Oceanospirillales</taxon>
        <taxon>Halomonadaceae</taxon>
        <taxon>Halomonas</taxon>
    </lineage>
</organism>
<dbReference type="InterPro" id="IPR010982">
    <property type="entry name" value="Lambda_DNA-bd_dom_sf"/>
</dbReference>
<dbReference type="InterPro" id="IPR014710">
    <property type="entry name" value="RmlC-like_jellyroll"/>
</dbReference>
<evidence type="ECO:0000313" key="4">
    <source>
        <dbReference type="Proteomes" id="UP000092504"/>
    </source>
</evidence>
<dbReference type="Gene3D" id="2.60.120.10">
    <property type="entry name" value="Jelly Rolls"/>
    <property type="match status" value="1"/>
</dbReference>
<dbReference type="Pfam" id="PF07883">
    <property type="entry name" value="Cupin_2"/>
    <property type="match status" value="1"/>
</dbReference>
<dbReference type="GO" id="GO:0003677">
    <property type="term" value="F:DNA binding"/>
    <property type="evidence" value="ECO:0007669"/>
    <property type="project" value="UniProtKB-KW"/>
</dbReference>
<evidence type="ECO:0000256" key="1">
    <source>
        <dbReference type="ARBA" id="ARBA00023125"/>
    </source>
</evidence>
<dbReference type="SUPFAM" id="SSF51182">
    <property type="entry name" value="RmlC-like cupins"/>
    <property type="match status" value="1"/>
</dbReference>
<dbReference type="PANTHER" id="PTHR46797:SF1">
    <property type="entry name" value="METHYLPHOSPHONATE SYNTHASE"/>
    <property type="match status" value="1"/>
</dbReference>
<evidence type="ECO:0000259" key="2">
    <source>
        <dbReference type="PROSITE" id="PS50943"/>
    </source>
</evidence>